<feature type="domain" description="Lambda-carrageenase middle" evidence="2">
    <location>
        <begin position="696"/>
        <end position="1073"/>
    </location>
</feature>
<name>A0ABU5N268_9BACT</name>
<protein>
    <recommendedName>
        <fullName evidence="7">Lambda-carrageenase</fullName>
    </recommendedName>
</protein>
<dbReference type="Gene3D" id="2.130.10.10">
    <property type="entry name" value="YVTN repeat-like/Quinoprotein amine dehydrogenase"/>
    <property type="match status" value="1"/>
</dbReference>
<dbReference type="InterPro" id="IPR015943">
    <property type="entry name" value="WD40/YVTN_repeat-like_dom_sf"/>
</dbReference>
<organism evidence="5 6">
    <name type="scientific">Pontiella agarivorans</name>
    <dbReference type="NCBI Taxonomy" id="3038953"/>
    <lineage>
        <taxon>Bacteria</taxon>
        <taxon>Pseudomonadati</taxon>
        <taxon>Kiritimatiellota</taxon>
        <taxon>Kiritimatiellia</taxon>
        <taxon>Kiritimatiellales</taxon>
        <taxon>Pontiellaceae</taxon>
        <taxon>Pontiella</taxon>
    </lineage>
</organism>
<evidence type="ECO:0000259" key="4">
    <source>
        <dbReference type="Pfam" id="PF25292"/>
    </source>
</evidence>
<dbReference type="Pfam" id="PF25291">
    <property type="entry name" value="CGLA_C"/>
    <property type="match status" value="1"/>
</dbReference>
<evidence type="ECO:0008006" key="7">
    <source>
        <dbReference type="Google" id="ProtNLM"/>
    </source>
</evidence>
<dbReference type="EMBL" id="JARVCO010000012">
    <property type="protein sequence ID" value="MDZ8120539.1"/>
    <property type="molecule type" value="Genomic_DNA"/>
</dbReference>
<dbReference type="PROSITE" id="PS00018">
    <property type="entry name" value="EF_HAND_1"/>
    <property type="match status" value="1"/>
</dbReference>
<evidence type="ECO:0000313" key="5">
    <source>
        <dbReference type="EMBL" id="MDZ8120539.1"/>
    </source>
</evidence>
<keyword evidence="6" id="KW-1185">Reference proteome</keyword>
<dbReference type="Proteomes" id="UP001290861">
    <property type="component" value="Unassembled WGS sequence"/>
</dbReference>
<keyword evidence="1" id="KW-0732">Signal</keyword>
<dbReference type="InterPro" id="IPR018247">
    <property type="entry name" value="EF_Hand_1_Ca_BS"/>
</dbReference>
<dbReference type="SUPFAM" id="SSF50998">
    <property type="entry name" value="Quinoprotein alcohol dehydrogenase-like"/>
    <property type="match status" value="1"/>
</dbReference>
<dbReference type="InterPro" id="IPR057421">
    <property type="entry name" value="CGLA_M"/>
</dbReference>
<feature type="chain" id="PRO_5045136523" description="Lambda-carrageenase" evidence="1">
    <location>
        <begin position="27"/>
        <end position="1310"/>
    </location>
</feature>
<evidence type="ECO:0000256" key="1">
    <source>
        <dbReference type="SAM" id="SignalP"/>
    </source>
</evidence>
<feature type="signal peptide" evidence="1">
    <location>
        <begin position="1"/>
        <end position="26"/>
    </location>
</feature>
<accession>A0ABU5N268</accession>
<sequence>MIKMCKSVTRALSPTLGLLALGQAHAAAVYFAAPDYVNGDLINHINWNKDNGNTVFVDEPGYDGSLGIVSLSSSGEYIEGIYSEALPMVGPNDSATIKLRFQYTSTGTLSSSQSGVIAAQFNETSSGGDIITLAVRRRNTNKIQLYGSNAGGANIFSAQVDETAAGITNITDTSHWLELTATLTRGNTTNDWLLGGTLTNLTLGGTHVVTLPDTEITPPFDIVNGNAVYGGINSRRTASDNMTTNRIVDTFEVVSNSETYMPLALVSYDTGYTISNVKTVQTVSNSFIIGSSYEGTLLAMDFAGTALWTNALSGFMNRDLWCDDLTGDGTDEILTANADGTIYCLDAEGSLLWQFKMNDAPMNSVCVVHDSSNTPYVVCGGYDLNIYYLSSTGNLVKTIASSTYSIDIAWSGILPPRPPDYIHTANFLRPIQINGTENLAVQGVLNTHQESGSIYLFEVLADLPFRSDDVFTKMRVGDFRAVDPDGDGTDEILMGASVNRPDGRIVRYDPLTGAQVEFNIYNTFNAECGPGYRVAQTEPIPDGEGSFQYLLLYGDNIMLVPPDLDPANSTILSTRYAFNDLCKDPVSGRIILASAQSGGSCIHLIDPLHADWKMDYENLTPPGKIATILANTASARNHLNTFTKPAWERKQTPIYMMTENTKGLESLAYSLTNTYDSLIFLNSHYELDVQSTEWRTAISNEVYRNKRDSRRNYILTQNEALNGTTGVEGLLEAFDGYPGMTTWGGHGNDPYFYEPSTLRATIDGATNSVTGGFKKTVLVWPEMNGSDTNFTYVMDNLFYPLADYASPRNANIYVRNKNLFWLASVYLPAWQRMVSGEFSDVFVPSMEETSDKTQDMTIAGRIGIWASGAVDSWGTRAVPDNASYDRLRQFSTQRLPNHFLRMLVYHLSSGAQYLNNYAVDQEYISIFWELLAKGALFVPKPHEIVSFNPVHLSMTEPDHEFVEHAENSKWTTYWDEAWEDSNKMVFNRMNGTWPGAPLTDWDFSRYASGVKERRLEFLPPYQNGMVMITPPQHGVFADTNAVRGKMADRLHPLYKNIMQEFITDGRNYISSDGTTTNAAETYYTTVSNAIASAASKLPLTVSGDVAWVCAQTSPTHLRLTLIDSGYINPKARIATVHFNTVTPVGITDLLDGTTYSPASTVKIDVPLGLFRFIDIELASPFFPENGWGDYASEHGLTGNPKADQDNDGELDIHEYAWAGNPTNPAIVGSKPSMVFQHNNVSLFTHQLNHTNPGITYVTEWSTSLVSNHWNSSWNMITNFSMGNADYTQTQYQLTGSTNDYLFFRLKITQP</sequence>
<reference evidence="5 6" key="1">
    <citation type="journal article" date="2024" name="Appl. Environ. Microbiol.">
        <title>Pontiella agarivorans sp. nov., a novel marine anaerobic bacterium capable of degrading macroalgal polysaccharides and fixing nitrogen.</title>
        <authorList>
            <person name="Liu N."/>
            <person name="Kivenson V."/>
            <person name="Peng X."/>
            <person name="Cui Z."/>
            <person name="Lankiewicz T.S."/>
            <person name="Gosselin K.M."/>
            <person name="English C.J."/>
            <person name="Blair E.M."/>
            <person name="O'Malley M.A."/>
            <person name="Valentine D.L."/>
        </authorList>
    </citation>
    <scope>NUCLEOTIDE SEQUENCE [LARGE SCALE GENOMIC DNA]</scope>
    <source>
        <strain evidence="5 6">NLcol2</strain>
    </source>
</reference>
<proteinExistence type="predicted"/>
<dbReference type="Pfam" id="PF25292">
    <property type="entry name" value="Beta-prop_CGLA"/>
    <property type="match status" value="1"/>
</dbReference>
<evidence type="ECO:0000259" key="2">
    <source>
        <dbReference type="Pfam" id="PF25290"/>
    </source>
</evidence>
<dbReference type="InterPro" id="IPR057422">
    <property type="entry name" value="CGLA_C"/>
</dbReference>
<evidence type="ECO:0000313" key="6">
    <source>
        <dbReference type="Proteomes" id="UP001290861"/>
    </source>
</evidence>
<dbReference type="RefSeq" id="WP_322610313.1">
    <property type="nucleotide sequence ID" value="NZ_JARVCO010000012.1"/>
</dbReference>
<gene>
    <name evidence="5" type="ORF">P9H32_18070</name>
</gene>
<dbReference type="Pfam" id="PF25290">
    <property type="entry name" value="CGLA_M"/>
    <property type="match status" value="1"/>
</dbReference>
<feature type="domain" description="Lambda-carrageenase beta-propeller" evidence="4">
    <location>
        <begin position="287"/>
        <end position="605"/>
    </location>
</feature>
<dbReference type="InterPro" id="IPR057420">
    <property type="entry name" value="Beta-prop_CGLA"/>
</dbReference>
<evidence type="ECO:0000259" key="3">
    <source>
        <dbReference type="Pfam" id="PF25291"/>
    </source>
</evidence>
<comment type="caution">
    <text evidence="5">The sequence shown here is derived from an EMBL/GenBank/DDBJ whole genome shotgun (WGS) entry which is preliminary data.</text>
</comment>
<dbReference type="InterPro" id="IPR011047">
    <property type="entry name" value="Quinoprotein_ADH-like_sf"/>
</dbReference>
<feature type="domain" description="Lambda-carrageenase C-terminal" evidence="3">
    <location>
        <begin position="1100"/>
        <end position="1176"/>
    </location>
</feature>